<dbReference type="GO" id="GO:0004672">
    <property type="term" value="F:protein kinase activity"/>
    <property type="evidence" value="ECO:0007669"/>
    <property type="project" value="InterPro"/>
</dbReference>
<dbReference type="PROSITE" id="PS50297">
    <property type="entry name" value="ANK_REP_REGION"/>
    <property type="match status" value="4"/>
</dbReference>
<keyword evidence="4" id="KW-0863">Zinc-finger</keyword>
<feature type="repeat" description="ANK" evidence="3">
    <location>
        <begin position="451"/>
        <end position="483"/>
    </location>
</feature>
<dbReference type="InterPro" id="IPR013083">
    <property type="entry name" value="Znf_RING/FYVE/PHD"/>
</dbReference>
<evidence type="ECO:0000256" key="2">
    <source>
        <dbReference type="ARBA" id="ARBA00022840"/>
    </source>
</evidence>
<dbReference type="Pfam" id="PF13920">
    <property type="entry name" value="zf-C3HC4_3"/>
    <property type="match status" value="1"/>
</dbReference>
<dbReference type="GO" id="GO:0005886">
    <property type="term" value="C:plasma membrane"/>
    <property type="evidence" value="ECO:0007669"/>
    <property type="project" value="TreeGrafter"/>
</dbReference>
<sequence length="576" mass="62342">MSAFTVGAAGTSPDENTPVVSFPLATLSRATSNWTPENIIGRGGFGPVYKGSLNNREVAVKKLELAIGGGQGIAEFERELATLTRCRHENLLPLLGYCRAPDLCLVYPFMENGSLFDLLHLTDRREHKGALLPTFISRLELLRQVVSGLVYLHGENFVHRDIKSANILLDSLGAARIGDTGLTREVEGDFTNTQGVGSPGYVDPRYVETLELSEASDVFSFGIVMLEVLTGKPAVDRTQRPPTLYVRARRFTSWSEHADTDIDGGAEGASEGLERLGELAKRCISNETEDRPTAEAVRTEIEDLMTPQALPVPEARVRECRVCLMAEPNARLMPCQHAVVCVICAAELKRRRQGCPICRVRIRDFNEGTWENTFANGETGESPAPALVDAAERGDTNKVRDLLATGVDVNYSKAGEKGRTALYKAAWKGRLDVVQALVAAGADLNKARTDVGATPLYAAAAKGHLDVVQALVTAKADLNKATKKGSTPLLIAAFKGHLDVVKALVTAKADLNKARTDTGSTPLYIAAQEGHLNIVQALVTARADVNKARTDGNTPLRLQQVTKKKIGSSPWQFVRP</sequence>
<dbReference type="Proteomes" id="UP001165160">
    <property type="component" value="Unassembled WGS sequence"/>
</dbReference>
<name>A0A9W7KV96_9STRA</name>
<dbReference type="InterPro" id="IPR002110">
    <property type="entry name" value="Ankyrin_rpt"/>
</dbReference>
<dbReference type="PROSITE" id="PS50088">
    <property type="entry name" value="ANK_REPEAT"/>
    <property type="match status" value="4"/>
</dbReference>
<dbReference type="SMART" id="SM00184">
    <property type="entry name" value="RING"/>
    <property type="match status" value="1"/>
</dbReference>
<dbReference type="SUPFAM" id="SSF57850">
    <property type="entry name" value="RING/U-box"/>
    <property type="match status" value="1"/>
</dbReference>
<dbReference type="EMBL" id="BRXX01000449">
    <property type="protein sequence ID" value="GMI12561.1"/>
    <property type="molecule type" value="Genomic_DNA"/>
</dbReference>
<dbReference type="Gene3D" id="1.25.40.20">
    <property type="entry name" value="Ankyrin repeat-containing domain"/>
    <property type="match status" value="3"/>
</dbReference>
<accession>A0A9W7KV96</accession>
<evidence type="ECO:0000256" key="3">
    <source>
        <dbReference type="PROSITE-ProRule" id="PRU00023"/>
    </source>
</evidence>
<dbReference type="Pfam" id="PF00023">
    <property type="entry name" value="Ank"/>
    <property type="match status" value="1"/>
</dbReference>
<dbReference type="GO" id="GO:0008270">
    <property type="term" value="F:zinc ion binding"/>
    <property type="evidence" value="ECO:0007669"/>
    <property type="project" value="UniProtKB-KW"/>
</dbReference>
<dbReference type="InterPro" id="IPR011009">
    <property type="entry name" value="Kinase-like_dom_sf"/>
</dbReference>
<feature type="repeat" description="ANK" evidence="3">
    <location>
        <begin position="417"/>
        <end position="449"/>
    </location>
</feature>
<dbReference type="Gene3D" id="3.30.200.20">
    <property type="entry name" value="Phosphorylase Kinase, domain 1"/>
    <property type="match status" value="1"/>
</dbReference>
<evidence type="ECO:0000256" key="4">
    <source>
        <dbReference type="PROSITE-ProRule" id="PRU00175"/>
    </source>
</evidence>
<dbReference type="PROSITE" id="PS50089">
    <property type="entry name" value="ZF_RING_2"/>
    <property type="match status" value="1"/>
</dbReference>
<dbReference type="PANTHER" id="PTHR27001">
    <property type="entry name" value="OS01G0253100 PROTEIN"/>
    <property type="match status" value="1"/>
</dbReference>
<dbReference type="SMART" id="SM00248">
    <property type="entry name" value="ANK"/>
    <property type="match status" value="5"/>
</dbReference>
<dbReference type="Pfam" id="PF13637">
    <property type="entry name" value="Ank_4"/>
    <property type="match status" value="1"/>
</dbReference>
<feature type="domain" description="Protein kinase" evidence="5">
    <location>
        <begin position="34"/>
        <end position="305"/>
    </location>
</feature>
<feature type="repeat" description="ANK" evidence="3">
    <location>
        <begin position="518"/>
        <end position="550"/>
    </location>
</feature>
<dbReference type="SUPFAM" id="SSF56112">
    <property type="entry name" value="Protein kinase-like (PK-like)"/>
    <property type="match status" value="1"/>
</dbReference>
<dbReference type="InterPro" id="IPR008271">
    <property type="entry name" value="Ser/Thr_kinase_AS"/>
</dbReference>
<dbReference type="PROSITE" id="PS50011">
    <property type="entry name" value="PROTEIN_KINASE_DOM"/>
    <property type="match status" value="1"/>
</dbReference>
<keyword evidence="4" id="KW-0862">Zinc</keyword>
<protein>
    <submittedName>
        <fullName evidence="7">Uncharacterized protein</fullName>
    </submittedName>
</protein>
<gene>
    <name evidence="7" type="ORF">TrVE_jg1340</name>
</gene>
<dbReference type="InterPro" id="IPR036770">
    <property type="entry name" value="Ankyrin_rpt-contain_sf"/>
</dbReference>
<evidence type="ECO:0000259" key="6">
    <source>
        <dbReference type="PROSITE" id="PS50089"/>
    </source>
</evidence>
<dbReference type="Gene3D" id="3.30.40.10">
    <property type="entry name" value="Zinc/RING finger domain, C3HC4 (zinc finger)"/>
    <property type="match status" value="1"/>
</dbReference>
<evidence type="ECO:0000259" key="5">
    <source>
        <dbReference type="PROSITE" id="PS50011"/>
    </source>
</evidence>
<dbReference type="AlphaFoldDB" id="A0A9W7KV96"/>
<feature type="repeat" description="ANK" evidence="3">
    <location>
        <begin position="484"/>
        <end position="516"/>
    </location>
</feature>
<dbReference type="GO" id="GO:0005524">
    <property type="term" value="F:ATP binding"/>
    <property type="evidence" value="ECO:0007669"/>
    <property type="project" value="UniProtKB-KW"/>
</dbReference>
<keyword evidence="1" id="KW-0547">Nucleotide-binding</keyword>
<proteinExistence type="predicted"/>
<dbReference type="InterPro" id="IPR000719">
    <property type="entry name" value="Prot_kinase_dom"/>
</dbReference>
<dbReference type="Gene3D" id="1.10.510.10">
    <property type="entry name" value="Transferase(Phosphotransferase) domain 1"/>
    <property type="match status" value="1"/>
</dbReference>
<dbReference type="SMART" id="SM00220">
    <property type="entry name" value="S_TKc"/>
    <property type="match status" value="1"/>
</dbReference>
<feature type="domain" description="RING-type" evidence="6">
    <location>
        <begin position="320"/>
        <end position="359"/>
    </location>
</feature>
<evidence type="ECO:0000256" key="1">
    <source>
        <dbReference type="ARBA" id="ARBA00022741"/>
    </source>
</evidence>
<keyword evidence="3" id="KW-0040">ANK repeat</keyword>
<dbReference type="InterPro" id="IPR001841">
    <property type="entry name" value="Znf_RING"/>
</dbReference>
<evidence type="ECO:0000313" key="7">
    <source>
        <dbReference type="EMBL" id="GMI12561.1"/>
    </source>
</evidence>
<keyword evidence="8" id="KW-1185">Reference proteome</keyword>
<keyword evidence="2" id="KW-0067">ATP-binding</keyword>
<dbReference type="PROSITE" id="PS00108">
    <property type="entry name" value="PROTEIN_KINASE_ST"/>
    <property type="match status" value="1"/>
</dbReference>
<comment type="caution">
    <text evidence="7">The sequence shown here is derived from an EMBL/GenBank/DDBJ whole genome shotgun (WGS) entry which is preliminary data.</text>
</comment>
<organism evidence="7 8">
    <name type="scientific">Triparma verrucosa</name>
    <dbReference type="NCBI Taxonomy" id="1606542"/>
    <lineage>
        <taxon>Eukaryota</taxon>
        <taxon>Sar</taxon>
        <taxon>Stramenopiles</taxon>
        <taxon>Ochrophyta</taxon>
        <taxon>Bolidophyceae</taxon>
        <taxon>Parmales</taxon>
        <taxon>Triparmaceae</taxon>
        <taxon>Triparma</taxon>
    </lineage>
</organism>
<dbReference type="Pfam" id="PF12796">
    <property type="entry name" value="Ank_2"/>
    <property type="match status" value="1"/>
</dbReference>
<dbReference type="PANTHER" id="PTHR27001:SF931">
    <property type="entry name" value="OS11G0664100 PROTEIN"/>
    <property type="match status" value="1"/>
</dbReference>
<keyword evidence="4" id="KW-0479">Metal-binding</keyword>
<dbReference type="SUPFAM" id="SSF48403">
    <property type="entry name" value="Ankyrin repeat"/>
    <property type="match status" value="1"/>
</dbReference>
<reference evidence="8" key="1">
    <citation type="journal article" date="2023" name="Commun. Biol.">
        <title>Genome analysis of Parmales, the sister group of diatoms, reveals the evolutionary specialization of diatoms from phago-mixotrophs to photoautotrophs.</title>
        <authorList>
            <person name="Ban H."/>
            <person name="Sato S."/>
            <person name="Yoshikawa S."/>
            <person name="Yamada K."/>
            <person name="Nakamura Y."/>
            <person name="Ichinomiya M."/>
            <person name="Sato N."/>
            <person name="Blanc-Mathieu R."/>
            <person name="Endo H."/>
            <person name="Kuwata A."/>
            <person name="Ogata H."/>
        </authorList>
    </citation>
    <scope>NUCLEOTIDE SEQUENCE [LARGE SCALE GENOMIC DNA]</scope>
    <source>
        <strain evidence="8">NIES 3699</strain>
    </source>
</reference>
<dbReference type="Pfam" id="PF00069">
    <property type="entry name" value="Pkinase"/>
    <property type="match status" value="1"/>
</dbReference>
<dbReference type="PRINTS" id="PR01415">
    <property type="entry name" value="ANKYRIN"/>
</dbReference>
<evidence type="ECO:0000313" key="8">
    <source>
        <dbReference type="Proteomes" id="UP001165160"/>
    </source>
</evidence>